<evidence type="ECO:0000259" key="7">
    <source>
        <dbReference type="PROSITE" id="PS51767"/>
    </source>
</evidence>
<feature type="signal peptide" evidence="6">
    <location>
        <begin position="1"/>
        <end position="22"/>
    </location>
</feature>
<dbReference type="SUPFAM" id="SSF50630">
    <property type="entry name" value="Acid proteases"/>
    <property type="match status" value="1"/>
</dbReference>
<accession>A0A7J6MHB7</accession>
<keyword evidence="2 5" id="KW-0645">Protease</keyword>
<feature type="chain" id="PRO_5029630044" description="Peptidase A1 domain-containing protein" evidence="6">
    <location>
        <begin position="23"/>
        <end position="374"/>
    </location>
</feature>
<evidence type="ECO:0000256" key="3">
    <source>
        <dbReference type="ARBA" id="ARBA00022750"/>
    </source>
</evidence>
<dbReference type="InterPro" id="IPR001969">
    <property type="entry name" value="Aspartic_peptidase_AS"/>
</dbReference>
<evidence type="ECO:0000256" key="4">
    <source>
        <dbReference type="ARBA" id="ARBA00022801"/>
    </source>
</evidence>
<comment type="similarity">
    <text evidence="1 5">Belongs to the peptidase A1 family.</text>
</comment>
<dbReference type="Gene3D" id="2.40.70.10">
    <property type="entry name" value="Acid Proteases"/>
    <property type="match status" value="2"/>
</dbReference>
<keyword evidence="3 5" id="KW-0064">Aspartyl protease</keyword>
<gene>
    <name evidence="8" type="ORF">FOL46_000534</name>
</gene>
<dbReference type="GO" id="GO:0006508">
    <property type="term" value="P:proteolysis"/>
    <property type="evidence" value="ECO:0007669"/>
    <property type="project" value="UniProtKB-KW"/>
</dbReference>
<dbReference type="EMBL" id="JABANN010000111">
    <property type="protein sequence ID" value="KAF4670968.1"/>
    <property type="molecule type" value="Genomic_DNA"/>
</dbReference>
<evidence type="ECO:0000256" key="1">
    <source>
        <dbReference type="ARBA" id="ARBA00007447"/>
    </source>
</evidence>
<dbReference type="PANTHER" id="PTHR47966:SF51">
    <property type="entry name" value="BETA-SITE APP-CLEAVING ENZYME, ISOFORM A-RELATED"/>
    <property type="match status" value="1"/>
</dbReference>
<evidence type="ECO:0000313" key="9">
    <source>
        <dbReference type="Proteomes" id="UP000572268"/>
    </source>
</evidence>
<proteinExistence type="inferred from homology"/>
<evidence type="ECO:0000256" key="5">
    <source>
        <dbReference type="RuleBase" id="RU000454"/>
    </source>
</evidence>
<dbReference type="PROSITE" id="PS00141">
    <property type="entry name" value="ASP_PROTEASE"/>
    <property type="match status" value="1"/>
</dbReference>
<protein>
    <recommendedName>
        <fullName evidence="7">Peptidase A1 domain-containing protein</fullName>
    </recommendedName>
</protein>
<dbReference type="AlphaFoldDB" id="A0A7J6MHB7"/>
<dbReference type="Proteomes" id="UP000572268">
    <property type="component" value="Unassembled WGS sequence"/>
</dbReference>
<dbReference type="InterPro" id="IPR034164">
    <property type="entry name" value="Pepsin-like_dom"/>
</dbReference>
<dbReference type="PRINTS" id="PR00792">
    <property type="entry name" value="PEPSIN"/>
</dbReference>
<dbReference type="InterPro" id="IPR033121">
    <property type="entry name" value="PEPTIDASE_A1"/>
</dbReference>
<dbReference type="CDD" id="cd05471">
    <property type="entry name" value="pepsin_like"/>
    <property type="match status" value="1"/>
</dbReference>
<organism evidence="8 9">
    <name type="scientific">Perkinsus olseni</name>
    <name type="common">Perkinsus atlanticus</name>
    <dbReference type="NCBI Taxonomy" id="32597"/>
    <lineage>
        <taxon>Eukaryota</taxon>
        <taxon>Sar</taxon>
        <taxon>Alveolata</taxon>
        <taxon>Perkinsozoa</taxon>
        <taxon>Perkinsea</taxon>
        <taxon>Perkinsida</taxon>
        <taxon>Perkinsidae</taxon>
        <taxon>Perkinsus</taxon>
    </lineage>
</organism>
<dbReference type="GO" id="GO:0004190">
    <property type="term" value="F:aspartic-type endopeptidase activity"/>
    <property type="evidence" value="ECO:0007669"/>
    <property type="project" value="UniProtKB-KW"/>
</dbReference>
<keyword evidence="4 5" id="KW-0378">Hydrolase</keyword>
<dbReference type="PROSITE" id="PS51767">
    <property type="entry name" value="PEPTIDASE_A1"/>
    <property type="match status" value="1"/>
</dbReference>
<name>A0A7J6MHB7_PEROL</name>
<evidence type="ECO:0000256" key="6">
    <source>
        <dbReference type="SAM" id="SignalP"/>
    </source>
</evidence>
<dbReference type="InterPro" id="IPR021109">
    <property type="entry name" value="Peptidase_aspartic_dom_sf"/>
</dbReference>
<evidence type="ECO:0000313" key="8">
    <source>
        <dbReference type="EMBL" id="KAF4670968.1"/>
    </source>
</evidence>
<keyword evidence="6" id="KW-0732">Signal</keyword>
<dbReference type="Pfam" id="PF00026">
    <property type="entry name" value="Asp"/>
    <property type="match status" value="1"/>
</dbReference>
<reference evidence="8 9" key="1">
    <citation type="submission" date="2020-04" db="EMBL/GenBank/DDBJ databases">
        <title>Perkinsus olseni comparative genomics.</title>
        <authorList>
            <person name="Bogema D.R."/>
        </authorList>
    </citation>
    <scope>NUCLEOTIDE SEQUENCE [LARGE SCALE GENOMIC DNA]</scope>
    <source>
        <strain evidence="8">ATCC PRA-31</strain>
    </source>
</reference>
<evidence type="ECO:0000256" key="2">
    <source>
        <dbReference type="ARBA" id="ARBA00022670"/>
    </source>
</evidence>
<sequence>MISKPKPPVVFGLLVLLVESCGEKLVRMTISPQKTTASEIWAELLASLKVDGQDITVVVDTGTPYTFFVERQWYERTHAGGCAKLKFKCYDCNPSSCHEGPTETREFLDGTQVTVFQHSGTVDFGTANADGIDFGLVVGCNRRPFAALGLSPPCAKPKPYVPLIGELILGGEDKSKYTGALRYVKVVNKEEQSIMVTDLGIGDASKNRIKGSQAGYLDTGSSVIGISDKLETPVLQLLRTTGKKPVSITKAAGFYGLACGDIENLPSIIFFMEEDSVLPEKVPLEIQPASYVIAESESSCILAIDFAETWLLGLPTLIGNYYLYDWDKSRIGVAKFTPREKRKLEPVYRIDRLQLEDPLRIDSILDADGITANR</sequence>
<comment type="caution">
    <text evidence="8">The sequence shown here is derived from an EMBL/GenBank/DDBJ whole genome shotgun (WGS) entry which is preliminary data.</text>
</comment>
<dbReference type="PANTHER" id="PTHR47966">
    <property type="entry name" value="BETA-SITE APP-CLEAVING ENZYME, ISOFORM A-RELATED"/>
    <property type="match status" value="1"/>
</dbReference>
<feature type="domain" description="Peptidase A1" evidence="7">
    <location>
        <begin position="44"/>
        <end position="334"/>
    </location>
</feature>
<dbReference type="InterPro" id="IPR001461">
    <property type="entry name" value="Aspartic_peptidase_A1"/>
</dbReference>